<organism evidence="2 3">
    <name type="scientific">Sclerotinia sclerotiorum (strain ATCC 18683 / 1980 / Ss-1)</name>
    <name type="common">White mold</name>
    <name type="synonym">Whetzelinia sclerotiorum</name>
    <dbReference type="NCBI Taxonomy" id="665079"/>
    <lineage>
        <taxon>Eukaryota</taxon>
        <taxon>Fungi</taxon>
        <taxon>Dikarya</taxon>
        <taxon>Ascomycota</taxon>
        <taxon>Pezizomycotina</taxon>
        <taxon>Leotiomycetes</taxon>
        <taxon>Helotiales</taxon>
        <taxon>Sclerotiniaceae</taxon>
        <taxon>Sclerotinia</taxon>
    </lineage>
</organism>
<dbReference type="Proteomes" id="UP000001312">
    <property type="component" value="Unassembled WGS sequence"/>
</dbReference>
<accession>A7EF76</accession>
<evidence type="ECO:0008006" key="4">
    <source>
        <dbReference type="Google" id="ProtNLM"/>
    </source>
</evidence>
<feature type="signal peptide" evidence="1">
    <location>
        <begin position="1"/>
        <end position="27"/>
    </location>
</feature>
<dbReference type="RefSeq" id="XP_001595877.1">
    <property type="nucleotide sequence ID" value="XM_001595827.1"/>
</dbReference>
<dbReference type="EMBL" id="CH476624">
    <property type="protein sequence ID" value="EDO01492.1"/>
    <property type="molecule type" value="Genomic_DNA"/>
</dbReference>
<evidence type="ECO:0000256" key="1">
    <source>
        <dbReference type="SAM" id="SignalP"/>
    </source>
</evidence>
<keyword evidence="3" id="KW-1185">Reference proteome</keyword>
<sequence>MGSRRAAYTGILGLVCLDIALLLTNHANHYICPIRKTRHRIWFQTFSLFKQGLWCKIPEMCIGRSDISIRTTTTSIMRRYQSQSVTIQRLFWSWGESGGRLSPARKV</sequence>
<name>A7EF76_SCLS1</name>
<dbReference type="AlphaFoldDB" id="A7EF76"/>
<dbReference type="GeneID" id="5492102"/>
<proteinExistence type="predicted"/>
<dbReference type="HOGENOM" id="CLU_2211549_0_0_1"/>
<protein>
    <recommendedName>
        <fullName evidence="4">Secreted protein</fullName>
    </recommendedName>
</protein>
<evidence type="ECO:0000313" key="3">
    <source>
        <dbReference type="Proteomes" id="UP000001312"/>
    </source>
</evidence>
<dbReference type="KEGG" id="ssl:SS1G_03967"/>
<reference evidence="3" key="1">
    <citation type="journal article" date="2011" name="PLoS Genet.">
        <title>Genomic analysis of the necrotrophic fungal pathogens Sclerotinia sclerotiorum and Botrytis cinerea.</title>
        <authorList>
            <person name="Amselem J."/>
            <person name="Cuomo C.A."/>
            <person name="van Kan J.A."/>
            <person name="Viaud M."/>
            <person name="Benito E.P."/>
            <person name="Couloux A."/>
            <person name="Coutinho P.M."/>
            <person name="de Vries R.P."/>
            <person name="Dyer P.S."/>
            <person name="Fillinger S."/>
            <person name="Fournier E."/>
            <person name="Gout L."/>
            <person name="Hahn M."/>
            <person name="Kohn L."/>
            <person name="Lapalu N."/>
            <person name="Plummer K.M."/>
            <person name="Pradier J.M."/>
            <person name="Quevillon E."/>
            <person name="Sharon A."/>
            <person name="Simon A."/>
            <person name="ten Have A."/>
            <person name="Tudzynski B."/>
            <person name="Tudzynski P."/>
            <person name="Wincker P."/>
            <person name="Andrew M."/>
            <person name="Anthouard V."/>
            <person name="Beever R.E."/>
            <person name="Beffa R."/>
            <person name="Benoit I."/>
            <person name="Bouzid O."/>
            <person name="Brault B."/>
            <person name="Chen Z."/>
            <person name="Choquer M."/>
            <person name="Collemare J."/>
            <person name="Cotton P."/>
            <person name="Danchin E.G."/>
            <person name="Da Silva C."/>
            <person name="Gautier A."/>
            <person name="Giraud C."/>
            <person name="Giraud T."/>
            <person name="Gonzalez C."/>
            <person name="Grossetete S."/>
            <person name="Guldener U."/>
            <person name="Henrissat B."/>
            <person name="Howlett B.J."/>
            <person name="Kodira C."/>
            <person name="Kretschmer M."/>
            <person name="Lappartient A."/>
            <person name="Leroch M."/>
            <person name="Levis C."/>
            <person name="Mauceli E."/>
            <person name="Neuveglise C."/>
            <person name="Oeser B."/>
            <person name="Pearson M."/>
            <person name="Poulain J."/>
            <person name="Poussereau N."/>
            <person name="Quesneville H."/>
            <person name="Rascle C."/>
            <person name="Schumacher J."/>
            <person name="Segurens B."/>
            <person name="Sexton A."/>
            <person name="Silva E."/>
            <person name="Sirven C."/>
            <person name="Soanes D.M."/>
            <person name="Talbot N.J."/>
            <person name="Templeton M."/>
            <person name="Yandava C."/>
            <person name="Yarden O."/>
            <person name="Zeng Q."/>
            <person name="Rollins J.A."/>
            <person name="Lebrun M.H."/>
            <person name="Dickman M."/>
        </authorList>
    </citation>
    <scope>NUCLEOTIDE SEQUENCE [LARGE SCALE GENOMIC DNA]</scope>
    <source>
        <strain evidence="3">ATCC 18683 / 1980 / Ss-1</strain>
    </source>
</reference>
<feature type="chain" id="PRO_5002708317" description="Secreted protein" evidence="1">
    <location>
        <begin position="28"/>
        <end position="107"/>
    </location>
</feature>
<evidence type="ECO:0000313" key="2">
    <source>
        <dbReference type="EMBL" id="EDO01492.1"/>
    </source>
</evidence>
<gene>
    <name evidence="2" type="ORF">SS1G_03967</name>
</gene>
<keyword evidence="1" id="KW-0732">Signal</keyword>
<dbReference type="InParanoid" id="A7EF76"/>